<dbReference type="EMBL" id="FMZH01000001">
    <property type="protein sequence ID" value="SDC30435.1"/>
    <property type="molecule type" value="Genomic_DNA"/>
</dbReference>
<feature type="non-terminal residue" evidence="1">
    <location>
        <position position="1"/>
    </location>
</feature>
<dbReference type="AlphaFoldDB" id="A0A1G6KIP3"/>
<organism evidence="1 2">
    <name type="scientific">Pedobacter soli</name>
    <dbReference type="NCBI Taxonomy" id="390242"/>
    <lineage>
        <taxon>Bacteria</taxon>
        <taxon>Pseudomonadati</taxon>
        <taxon>Bacteroidota</taxon>
        <taxon>Sphingobacteriia</taxon>
        <taxon>Sphingobacteriales</taxon>
        <taxon>Sphingobacteriaceae</taxon>
        <taxon>Pedobacter</taxon>
    </lineage>
</organism>
<dbReference type="Proteomes" id="UP000199455">
    <property type="component" value="Unassembled WGS sequence"/>
</dbReference>
<accession>A0A1G6KIP3</accession>
<name>A0A1G6KIP3_9SPHI</name>
<dbReference type="RefSeq" id="WP_244154587.1">
    <property type="nucleotide sequence ID" value="NZ_FMZH01000001.1"/>
</dbReference>
<evidence type="ECO:0000313" key="2">
    <source>
        <dbReference type="Proteomes" id="UP000199455"/>
    </source>
</evidence>
<dbReference type="Pfam" id="PF17642">
    <property type="entry name" value="TssD"/>
    <property type="match status" value="1"/>
</dbReference>
<reference evidence="2" key="1">
    <citation type="submission" date="2016-10" db="EMBL/GenBank/DDBJ databases">
        <authorList>
            <person name="Varghese N."/>
            <person name="Submissions S."/>
        </authorList>
    </citation>
    <scope>NUCLEOTIDE SEQUENCE [LARGE SCALE GENOMIC DNA]</scope>
    <source>
        <strain evidence="2">DSM 18609</strain>
    </source>
</reference>
<dbReference type="STRING" id="390242.SAMN04488024_101790"/>
<evidence type="ECO:0008006" key="3">
    <source>
        <dbReference type="Google" id="ProtNLM"/>
    </source>
</evidence>
<evidence type="ECO:0000313" key="1">
    <source>
        <dbReference type="EMBL" id="SDC30435.1"/>
    </source>
</evidence>
<sequence>YKPLNFKTMAFKARLNFSGKEYDVLHCAYALNRDVDAKGRPSSGVYGGTIDIEIESTEDTSIIEAMVNNQYKPITGTLLIKKTEEDAKMKEVNFEDGYIVKYAEGINIVGDHPMTLKFQISARKLKLGNAEHLNDWPKA</sequence>
<dbReference type="InterPro" id="IPR041408">
    <property type="entry name" value="Hcp_Tssd"/>
</dbReference>
<keyword evidence="2" id="KW-1185">Reference proteome</keyword>
<proteinExistence type="predicted"/>
<protein>
    <recommendedName>
        <fullName evidence="3">Type VI secretion system needle protein Hcp</fullName>
    </recommendedName>
</protein>
<gene>
    <name evidence="1" type="ORF">SAMN04488024_101790</name>
</gene>
<dbReference type="GO" id="GO:0033104">
    <property type="term" value="C:type VI protein secretion system complex"/>
    <property type="evidence" value="ECO:0007669"/>
    <property type="project" value="InterPro"/>
</dbReference>